<dbReference type="Proteomes" id="UP000823388">
    <property type="component" value="Chromosome 5N"/>
</dbReference>
<evidence type="ECO:0000256" key="1">
    <source>
        <dbReference type="SAM" id="MobiDB-lite"/>
    </source>
</evidence>
<dbReference type="AlphaFoldDB" id="A0A8T0RZS9"/>
<name>A0A8T0RZS9_PANVG</name>
<gene>
    <name evidence="2" type="ORF">PVAP13_5NG295842</name>
</gene>
<evidence type="ECO:0000313" key="3">
    <source>
        <dbReference type="Proteomes" id="UP000823388"/>
    </source>
</evidence>
<proteinExistence type="predicted"/>
<dbReference type="PANTHER" id="PTHR36005">
    <property type="entry name" value="DNA LIGASE-LIKE PROTEIN"/>
    <property type="match status" value="1"/>
</dbReference>
<protein>
    <submittedName>
        <fullName evidence="2">Uncharacterized protein</fullName>
    </submittedName>
</protein>
<feature type="region of interest" description="Disordered" evidence="1">
    <location>
        <begin position="34"/>
        <end position="73"/>
    </location>
</feature>
<evidence type="ECO:0000313" key="2">
    <source>
        <dbReference type="EMBL" id="KAG2589849.1"/>
    </source>
</evidence>
<comment type="caution">
    <text evidence="2">The sequence shown here is derived from an EMBL/GenBank/DDBJ whole genome shotgun (WGS) entry which is preliminary data.</text>
</comment>
<accession>A0A8T0RZS9</accession>
<dbReference type="PANTHER" id="PTHR36005:SF1">
    <property type="entry name" value="DNA LIGASE-LIKE PROTEIN"/>
    <property type="match status" value="1"/>
</dbReference>
<keyword evidence="3" id="KW-1185">Reference proteome</keyword>
<reference evidence="2" key="1">
    <citation type="submission" date="2020-05" db="EMBL/GenBank/DDBJ databases">
        <title>WGS assembly of Panicum virgatum.</title>
        <authorList>
            <person name="Lovell J.T."/>
            <person name="Jenkins J."/>
            <person name="Shu S."/>
            <person name="Juenger T.E."/>
            <person name="Schmutz J."/>
        </authorList>
    </citation>
    <scope>NUCLEOTIDE SEQUENCE</scope>
    <source>
        <strain evidence="2">AP13</strain>
    </source>
</reference>
<sequence length="149" mass="16477">MGYGSCLIASTVARRALGSASDFFPQFAALSALPSAPSRAEAKGKSSKRKRKVEAPKESVREKKRSEKERRAQLDLIHTESQRLLRETRSASFRLIVQPVCKPISSVLEKIRLRKLEVLKNSNTTAKNDDDNAAASEPVSDYVVHVDVP</sequence>
<feature type="compositionally biased region" description="Basic and acidic residues" evidence="1">
    <location>
        <begin position="53"/>
        <end position="73"/>
    </location>
</feature>
<organism evidence="2 3">
    <name type="scientific">Panicum virgatum</name>
    <name type="common">Blackwell switchgrass</name>
    <dbReference type="NCBI Taxonomy" id="38727"/>
    <lineage>
        <taxon>Eukaryota</taxon>
        <taxon>Viridiplantae</taxon>
        <taxon>Streptophyta</taxon>
        <taxon>Embryophyta</taxon>
        <taxon>Tracheophyta</taxon>
        <taxon>Spermatophyta</taxon>
        <taxon>Magnoliopsida</taxon>
        <taxon>Liliopsida</taxon>
        <taxon>Poales</taxon>
        <taxon>Poaceae</taxon>
        <taxon>PACMAD clade</taxon>
        <taxon>Panicoideae</taxon>
        <taxon>Panicodae</taxon>
        <taxon>Paniceae</taxon>
        <taxon>Panicinae</taxon>
        <taxon>Panicum</taxon>
        <taxon>Panicum sect. Hiantes</taxon>
    </lineage>
</organism>
<dbReference type="EMBL" id="CM029046">
    <property type="protein sequence ID" value="KAG2589849.1"/>
    <property type="molecule type" value="Genomic_DNA"/>
</dbReference>